<gene>
    <name evidence="2" type="ORF">g.37494</name>
    <name evidence="3" type="ORF">g.37495</name>
</gene>
<protein>
    <submittedName>
        <fullName evidence="3">Uncharacterized protein</fullName>
    </submittedName>
</protein>
<name>A0A1B6DQR3_9HEMI</name>
<dbReference type="EMBL" id="GEDC01009299">
    <property type="protein sequence ID" value="JAS27999.1"/>
    <property type="molecule type" value="Transcribed_RNA"/>
</dbReference>
<reference evidence="3" key="1">
    <citation type="submission" date="2015-12" db="EMBL/GenBank/DDBJ databases">
        <title>De novo transcriptome assembly of four potential Pierce s Disease insect vectors from Arizona vineyards.</title>
        <authorList>
            <person name="Tassone E.E."/>
        </authorList>
    </citation>
    <scope>NUCLEOTIDE SEQUENCE</scope>
</reference>
<dbReference type="EMBL" id="GEDC01014489">
    <property type="protein sequence ID" value="JAS22809.1"/>
    <property type="molecule type" value="Transcribed_RNA"/>
</dbReference>
<evidence type="ECO:0000256" key="1">
    <source>
        <dbReference type="SAM" id="MobiDB-lite"/>
    </source>
</evidence>
<dbReference type="AlphaFoldDB" id="A0A1B6DQR3"/>
<feature type="region of interest" description="Disordered" evidence="1">
    <location>
        <begin position="186"/>
        <end position="241"/>
    </location>
</feature>
<proteinExistence type="predicted"/>
<evidence type="ECO:0000313" key="2">
    <source>
        <dbReference type="EMBL" id="JAS22809.1"/>
    </source>
</evidence>
<evidence type="ECO:0000313" key="3">
    <source>
        <dbReference type="EMBL" id="JAS27999.1"/>
    </source>
</evidence>
<organism evidence="3">
    <name type="scientific">Clastoptera arizonana</name>
    <name type="common">Arizona spittle bug</name>
    <dbReference type="NCBI Taxonomy" id="38151"/>
    <lineage>
        <taxon>Eukaryota</taxon>
        <taxon>Metazoa</taxon>
        <taxon>Ecdysozoa</taxon>
        <taxon>Arthropoda</taxon>
        <taxon>Hexapoda</taxon>
        <taxon>Insecta</taxon>
        <taxon>Pterygota</taxon>
        <taxon>Neoptera</taxon>
        <taxon>Paraneoptera</taxon>
        <taxon>Hemiptera</taxon>
        <taxon>Auchenorrhyncha</taxon>
        <taxon>Cercopoidea</taxon>
        <taxon>Clastopteridae</taxon>
        <taxon>Clastoptera</taxon>
    </lineage>
</organism>
<accession>A0A1B6DQR3</accession>
<sequence length="755" mass="87777">MSIFLCCLKKKSKAKIKTKDNLYEHFGVNPNEYVIENLCIVKVPRLDGRDEYYGRIVKKTHSDDDSCSGNSNIAVKQNLFHNSDPQPGNNLKLKKCMNKKHKDEVYCTKVKNSNRFFNKNFVSQDYQEEQLPYKIPITERRFTSFSYDNPPIELLDAMKKKIEERKSILEEVPAWILSRESSNGQIHKNSFENNKLSNEKNSTPRIQECQDCNSQPKVPNSKKSDNNSLSDTKNFNFSRMQNYENRSSQTELLDYYNMDKINNTSSDNKTSTLWVDGCDSCKSQSKLYDYKNSFENHSLSENKNLHHPCIQESKHFGCQTDDIDFYDYKPLSDDSYLILPKTQNLEKNNLQNEIADSDLNISLSDSKTFTKNGYSTKALQTSELQINTKITKVLDTSKEMINKNIDDNREDVKQFKDTNDEVFTTNKNINHTQINENRSVDNTKSSHTTHSSINKIEHNNDQLIQNNEEAIVSTNENQSRANTEVSTYLFQNNNTESIPRNTRRSRLSNVFEHIIPIQSKQNQQPKYKYIGNTSEIRKTLGNLSVTDYLNQYSSMFEHDTKERVPKDPLNIPLAYNAYVPQNKSQKVMKIDNISRRKDTTADKEKPTVSTKLRKDLQYIPKRERDQFIPERDYEEYKKIQEQKEIKNNFNKKNNLQIYNTKPIRSTNSFNSNLTDVNTSSFENAQGFSCANQNPGIELSISKQLEKVYNLDDDDKDGEMYSYEEKAISNDTASNSSSRTNKLRWKIIIKRVDDNP</sequence>
<feature type="compositionally biased region" description="Polar residues" evidence="1">
    <location>
        <begin position="186"/>
        <end position="218"/>
    </location>
</feature>